<accession>A0A0E0RJM2</accession>
<protein>
    <submittedName>
        <fullName evidence="2">Uncharacterized protein</fullName>
    </submittedName>
</protein>
<keyword evidence="3" id="KW-1185">Reference proteome</keyword>
<feature type="region of interest" description="Disordered" evidence="1">
    <location>
        <begin position="34"/>
        <end position="64"/>
    </location>
</feature>
<feature type="compositionally biased region" description="Gly residues" evidence="1">
    <location>
        <begin position="55"/>
        <end position="64"/>
    </location>
</feature>
<dbReference type="EnsemblPlants" id="ORUFI12G19940.2">
    <property type="protein sequence ID" value="ORUFI12G19940.2"/>
    <property type="gene ID" value="ORUFI12G19940"/>
</dbReference>
<sequence>MQAQTGSMIFVYDICEVRQFQYSVIWVAIKKRNDSNQPKQRRRRRQRQLPLRWAPGGGEQGGGVSLLSVLADKEERWATQRRGDAAAADGGPPGQRPRHLADGDLDQDRDGDEHPHQAPARLTVLARPPPSSPCRFPNRRAASLSSPCRSFPSISSPPANLHAGEVGGARCHGVGCVVRPGHAGARRAAASGGGRRGAADDDVDSAVVPHLGVGLQRLPPAERGDAGVDVRRELLGDDGRHLPAPPTHLLLRGHHRRCIAGRRPPPPILLSRLAPSTSSPTRWPACPGENGEKRNG</sequence>
<proteinExistence type="predicted"/>
<feature type="region of interest" description="Disordered" evidence="1">
    <location>
        <begin position="78"/>
        <end position="116"/>
    </location>
</feature>
<reference evidence="2" key="2">
    <citation type="submission" date="2015-06" db="UniProtKB">
        <authorList>
            <consortium name="EnsemblPlants"/>
        </authorList>
    </citation>
    <scope>IDENTIFICATION</scope>
</reference>
<evidence type="ECO:0000313" key="3">
    <source>
        <dbReference type="Proteomes" id="UP000008022"/>
    </source>
</evidence>
<organism evidence="2 3">
    <name type="scientific">Oryza rufipogon</name>
    <name type="common">Brownbeard rice</name>
    <name type="synonym">Asian wild rice</name>
    <dbReference type="NCBI Taxonomy" id="4529"/>
    <lineage>
        <taxon>Eukaryota</taxon>
        <taxon>Viridiplantae</taxon>
        <taxon>Streptophyta</taxon>
        <taxon>Embryophyta</taxon>
        <taxon>Tracheophyta</taxon>
        <taxon>Spermatophyta</taxon>
        <taxon>Magnoliopsida</taxon>
        <taxon>Liliopsida</taxon>
        <taxon>Poales</taxon>
        <taxon>Poaceae</taxon>
        <taxon>BOP clade</taxon>
        <taxon>Oryzoideae</taxon>
        <taxon>Oryzeae</taxon>
        <taxon>Oryzinae</taxon>
        <taxon>Oryza</taxon>
    </lineage>
</organism>
<dbReference type="Gramene" id="ORUFI12G19940.2">
    <property type="protein sequence ID" value="ORUFI12G19940.2"/>
    <property type="gene ID" value="ORUFI12G19940"/>
</dbReference>
<reference evidence="3" key="1">
    <citation type="submission" date="2013-06" db="EMBL/GenBank/DDBJ databases">
        <authorList>
            <person name="Zhao Q."/>
        </authorList>
    </citation>
    <scope>NUCLEOTIDE SEQUENCE</scope>
    <source>
        <strain evidence="3">cv. W1943</strain>
    </source>
</reference>
<dbReference type="Proteomes" id="UP000008022">
    <property type="component" value="Unassembled WGS sequence"/>
</dbReference>
<dbReference type="AlphaFoldDB" id="A0A0E0RJM2"/>
<evidence type="ECO:0000256" key="1">
    <source>
        <dbReference type="SAM" id="MobiDB-lite"/>
    </source>
</evidence>
<dbReference type="HOGENOM" id="CLU_941310_0_0_1"/>
<feature type="compositionally biased region" description="Basic and acidic residues" evidence="1">
    <location>
        <begin position="99"/>
        <end position="116"/>
    </location>
</feature>
<evidence type="ECO:0000313" key="2">
    <source>
        <dbReference type="EnsemblPlants" id="ORUFI12G19940.2"/>
    </source>
</evidence>
<name>A0A0E0RJM2_ORYRU</name>
<feature type="region of interest" description="Disordered" evidence="1">
    <location>
        <begin position="261"/>
        <end position="296"/>
    </location>
</feature>